<evidence type="ECO:0000313" key="4">
    <source>
        <dbReference type="Proteomes" id="UP000293854"/>
    </source>
</evidence>
<evidence type="ECO:0000259" key="1">
    <source>
        <dbReference type="Pfam" id="PF07992"/>
    </source>
</evidence>
<reference evidence="2 5" key="2">
    <citation type="submission" date="2021-01" db="EMBL/GenBank/DDBJ databases">
        <title>FDA dAtabase for Regulatory Grade micrObial Sequences (FDA-ARGOS): Supporting development and validation of Infectious Disease Dx tests.</title>
        <authorList>
            <person name="Sproer C."/>
            <person name="Gronow S."/>
            <person name="Severitt S."/>
            <person name="Schroder I."/>
            <person name="Tallon L."/>
            <person name="Sadzewicz L."/>
            <person name="Zhao X."/>
            <person name="Boylan J."/>
            <person name="Ott S."/>
            <person name="Bowen H."/>
            <person name="Vavikolanu K."/>
            <person name="Mehta A."/>
            <person name="Aluvathingal J."/>
            <person name="Nadendla S."/>
            <person name="Lowell S."/>
            <person name="Myers T."/>
            <person name="Yan Y."/>
            <person name="Sichtig H."/>
        </authorList>
    </citation>
    <scope>NUCLEOTIDE SEQUENCE [LARGE SCALE GENOMIC DNA]</scope>
    <source>
        <strain evidence="2 5">FDAARGOS_1148</strain>
    </source>
</reference>
<dbReference type="GO" id="GO:0016491">
    <property type="term" value="F:oxidoreductase activity"/>
    <property type="evidence" value="ECO:0007669"/>
    <property type="project" value="InterPro"/>
</dbReference>
<dbReference type="InterPro" id="IPR023753">
    <property type="entry name" value="FAD/NAD-binding_dom"/>
</dbReference>
<keyword evidence="5" id="KW-1185">Reference proteome</keyword>
<reference evidence="3 4" key="1">
    <citation type="submission" date="2018-11" db="EMBL/GenBank/DDBJ databases">
        <title>Genomic profiling of Staphylococcus species from a Poultry farm system in KwaZulu-Natal, South Africa.</title>
        <authorList>
            <person name="Amoako D.G."/>
            <person name="Somboro A.M."/>
            <person name="Abia A.L.K."/>
            <person name="Bester L.A."/>
            <person name="Essack S.Y."/>
        </authorList>
    </citation>
    <scope>NUCLEOTIDE SEQUENCE [LARGE SCALE GENOMIC DNA]</scope>
    <source>
        <strain evidence="3 4">SA11</strain>
    </source>
</reference>
<dbReference type="RefSeq" id="WP_047132907.1">
    <property type="nucleotide sequence ID" value="NZ_CP015114.1"/>
</dbReference>
<sequence length="382" mass="43746">MSWTIIGGGIHAVTIAIKLRAAGLPADKLTIIDPHDSLCEQFDDFSCRIGMPFLRSPHVHHVHPDPFHLKQFAKTNQYTGATYGKYQRPQRDMFMDHTHKMLHEFDLNQRHIKDFAVNVDKEDGKWKVEMQNHNPVFSDKLVLAIGSNNIPHIPEMYQAHEDVHHIFEDIEIPYETSSHVVGSGITAAHLTLKLIEKSQSSKVHLWMNKSIEVYDFDADPGWLGPKNMTQYREIDSSKERLKVIAQERHKGSMPKELYLRLKKHMQEGDLEIHVNEIQTIQKHKIITEHDEYQYDHILLATGFKNNIMQMPVIKNFVENINAPLTETKHPSLTENLEWVPGVFVSGALADIELGPFARSFAGGRESASRIAKIFNGEEEKVS</sequence>
<dbReference type="EMBL" id="CP068073">
    <property type="protein sequence ID" value="QQS82831.1"/>
    <property type="molecule type" value="Genomic_DNA"/>
</dbReference>
<dbReference type="Pfam" id="PF07992">
    <property type="entry name" value="Pyr_redox_2"/>
    <property type="match status" value="1"/>
</dbReference>
<dbReference type="SUPFAM" id="SSF51905">
    <property type="entry name" value="FAD/NAD(P)-binding domain"/>
    <property type="match status" value="1"/>
</dbReference>
<proteinExistence type="predicted"/>
<feature type="domain" description="FAD/NAD(P)-binding" evidence="1">
    <location>
        <begin position="5"/>
        <end position="349"/>
    </location>
</feature>
<dbReference type="PANTHER" id="PTHR38663">
    <property type="match status" value="1"/>
</dbReference>
<dbReference type="InterPro" id="IPR036188">
    <property type="entry name" value="FAD/NAD-bd_sf"/>
</dbReference>
<dbReference type="PANTHER" id="PTHR38663:SF1">
    <property type="entry name" value="L-ORNITHINE N(5)-MONOOXYGENASE"/>
    <property type="match status" value="1"/>
</dbReference>
<dbReference type="KEGG" id="scv:A4G25_05180"/>
<evidence type="ECO:0000313" key="5">
    <source>
        <dbReference type="Proteomes" id="UP000595942"/>
    </source>
</evidence>
<gene>
    <name evidence="3" type="ORF">EIG99_05825</name>
    <name evidence="2" type="ORF">I6J05_00475</name>
</gene>
<evidence type="ECO:0000313" key="2">
    <source>
        <dbReference type="EMBL" id="QQS82831.1"/>
    </source>
</evidence>
<accession>A0A143PA24</accession>
<dbReference type="Proteomes" id="UP000293854">
    <property type="component" value="Unassembled WGS sequence"/>
</dbReference>
<evidence type="ECO:0000313" key="3">
    <source>
        <dbReference type="EMBL" id="RZI02568.1"/>
    </source>
</evidence>
<organism evidence="3 4">
    <name type="scientific">Staphylococcus condimenti</name>
    <dbReference type="NCBI Taxonomy" id="70255"/>
    <lineage>
        <taxon>Bacteria</taxon>
        <taxon>Bacillati</taxon>
        <taxon>Bacillota</taxon>
        <taxon>Bacilli</taxon>
        <taxon>Bacillales</taxon>
        <taxon>Staphylococcaceae</taxon>
        <taxon>Staphylococcus</taxon>
    </lineage>
</organism>
<protein>
    <submittedName>
        <fullName evidence="2">NAD(P)-binding domain-containing protein</fullName>
    </submittedName>
    <submittedName>
        <fullName evidence="3">Pyridine nucleotide-disulfide oxidoreductase</fullName>
    </submittedName>
</protein>
<dbReference type="OrthoDB" id="370110at2"/>
<name>A0A143PA24_9STAP</name>
<dbReference type="AlphaFoldDB" id="A0A143PA24"/>
<dbReference type="GeneID" id="93727251"/>
<dbReference type="Gene3D" id="3.50.50.60">
    <property type="entry name" value="FAD/NAD(P)-binding domain"/>
    <property type="match status" value="1"/>
</dbReference>
<dbReference type="Proteomes" id="UP000595942">
    <property type="component" value="Chromosome"/>
</dbReference>
<dbReference type="EMBL" id="RQTE01000094">
    <property type="protein sequence ID" value="RZI02568.1"/>
    <property type="molecule type" value="Genomic_DNA"/>
</dbReference>